<dbReference type="eggNOG" id="COG0627">
    <property type="taxonomic scope" value="Bacteria"/>
</dbReference>
<proteinExistence type="inferred from homology"/>
<evidence type="ECO:0000256" key="7">
    <source>
        <dbReference type="RuleBase" id="RU363068"/>
    </source>
</evidence>
<comment type="caution">
    <text evidence="8">The sequence shown here is derived from an EMBL/GenBank/DDBJ whole genome shotgun (WGS) entry which is preliminary data.</text>
</comment>
<dbReference type="PANTHER" id="PTHR10061:SF1">
    <property type="entry name" value="S-FORMYLGLUTATHIONE HYDROLASE YEIG"/>
    <property type="match status" value="1"/>
</dbReference>
<dbReference type="PANTHER" id="PTHR10061">
    <property type="entry name" value="S-FORMYLGLUTATHIONE HYDROLASE"/>
    <property type="match status" value="1"/>
</dbReference>
<evidence type="ECO:0000256" key="2">
    <source>
        <dbReference type="ARBA" id="ARBA00022487"/>
    </source>
</evidence>
<dbReference type="EMBL" id="BAEO01000053">
    <property type="protein sequence ID" value="GAC20446.1"/>
    <property type="molecule type" value="Genomic_DNA"/>
</dbReference>
<protein>
    <recommendedName>
        <fullName evidence="5 7">S-formylglutathione hydrolase</fullName>
        <ecNumber evidence="5 7">3.1.2.12</ecNumber>
    </recommendedName>
</protein>
<dbReference type="Pfam" id="PF00756">
    <property type="entry name" value="Esterase"/>
    <property type="match status" value="1"/>
</dbReference>
<name>K6Y927_9ALTE</name>
<comment type="function">
    <text evidence="7">Serine hydrolase involved in the detoxification of formaldehyde.</text>
</comment>
<dbReference type="STRING" id="493475.GARC_3491"/>
<dbReference type="GO" id="GO:0005829">
    <property type="term" value="C:cytosol"/>
    <property type="evidence" value="ECO:0007669"/>
    <property type="project" value="TreeGrafter"/>
</dbReference>
<sequence>MVGTAAETTGLAELSANKCFGGWQKRYSHKSNVLKCDMQFSVFIPPISDPNEKLPALYWLSGLTCTDENFSAKAGAQRVAAELGIMLIMPDTSPRGDHIPDAADAAYDLGLGAGFYVNATQEPWHNHYQMYDYIVEELPALIKKEFRVKEKAAIAGHSMGGHGALTIALSNMKQYCSVSAFAPIVNPSDCQWGQKAFNNYLGENQKDWEAYDSCMLMRQQGKFLHIPMLVDQGLDDNFFHTQKLTKPLEEVALELGYEAEFRYHAGYDHSYFFIASFIESHLRFHAEHLLKQ</sequence>
<dbReference type="SUPFAM" id="SSF53474">
    <property type="entry name" value="alpha/beta-Hydrolases"/>
    <property type="match status" value="1"/>
</dbReference>
<feature type="active site" description="Charge relay system" evidence="6">
    <location>
        <position position="236"/>
    </location>
</feature>
<dbReference type="AlphaFoldDB" id="K6Y927"/>
<evidence type="ECO:0000256" key="4">
    <source>
        <dbReference type="ARBA" id="ARBA00047590"/>
    </source>
</evidence>
<dbReference type="InterPro" id="IPR000801">
    <property type="entry name" value="Esterase-like"/>
</dbReference>
<dbReference type="Gene3D" id="3.40.50.1820">
    <property type="entry name" value="alpha/beta hydrolase"/>
    <property type="match status" value="1"/>
</dbReference>
<dbReference type="InterPro" id="IPR014186">
    <property type="entry name" value="S-formylglutathione_hydrol"/>
</dbReference>
<evidence type="ECO:0000313" key="9">
    <source>
        <dbReference type="Proteomes" id="UP000006327"/>
    </source>
</evidence>
<dbReference type="FunFam" id="3.40.50.1820:FF:000002">
    <property type="entry name" value="S-formylglutathione hydrolase"/>
    <property type="match status" value="1"/>
</dbReference>
<reference evidence="8 9" key="1">
    <citation type="journal article" date="2017" name="Antonie Van Leeuwenhoek">
        <title>Rhizobium rhizosphaerae sp. nov., a novel species isolated from rice rhizosphere.</title>
        <authorList>
            <person name="Zhao J.J."/>
            <person name="Zhang J."/>
            <person name="Zhang R.J."/>
            <person name="Zhang C.W."/>
            <person name="Yin H.Q."/>
            <person name="Zhang X.X."/>
        </authorList>
    </citation>
    <scope>NUCLEOTIDE SEQUENCE [LARGE SCALE GENOMIC DNA]</scope>
    <source>
        <strain evidence="8 9">BSs20135</strain>
    </source>
</reference>
<evidence type="ECO:0000256" key="5">
    <source>
        <dbReference type="NCBIfam" id="TIGR02821"/>
    </source>
</evidence>
<keyword evidence="9" id="KW-1185">Reference proteome</keyword>
<dbReference type="GO" id="GO:0018738">
    <property type="term" value="F:S-formylglutathione hydrolase activity"/>
    <property type="evidence" value="ECO:0007669"/>
    <property type="project" value="UniProtKB-UniRule"/>
</dbReference>
<dbReference type="Proteomes" id="UP000006327">
    <property type="component" value="Unassembled WGS sequence"/>
</dbReference>
<dbReference type="OrthoDB" id="9782200at2"/>
<evidence type="ECO:0000256" key="6">
    <source>
        <dbReference type="PIRSR" id="PIRSR614186-1"/>
    </source>
</evidence>
<evidence type="ECO:0000313" key="8">
    <source>
        <dbReference type="EMBL" id="GAC20446.1"/>
    </source>
</evidence>
<dbReference type="GO" id="GO:0052689">
    <property type="term" value="F:carboxylic ester hydrolase activity"/>
    <property type="evidence" value="ECO:0007669"/>
    <property type="project" value="UniProtKB-KW"/>
</dbReference>
<dbReference type="InterPro" id="IPR029058">
    <property type="entry name" value="AB_hydrolase_fold"/>
</dbReference>
<dbReference type="RefSeq" id="WP_007622369.1">
    <property type="nucleotide sequence ID" value="NZ_BAEO01000053.1"/>
</dbReference>
<keyword evidence="3 7" id="KW-0378">Hydrolase</keyword>
<keyword evidence="2 7" id="KW-0719">Serine esterase</keyword>
<organism evidence="8 9">
    <name type="scientific">Paraglaciecola arctica BSs20135</name>
    <dbReference type="NCBI Taxonomy" id="493475"/>
    <lineage>
        <taxon>Bacteria</taxon>
        <taxon>Pseudomonadati</taxon>
        <taxon>Pseudomonadota</taxon>
        <taxon>Gammaproteobacteria</taxon>
        <taxon>Alteromonadales</taxon>
        <taxon>Alteromonadaceae</taxon>
        <taxon>Paraglaciecola</taxon>
    </lineage>
</organism>
<gene>
    <name evidence="8" type="primary">yeiG</name>
    <name evidence="8" type="ORF">GARC_3491</name>
</gene>
<dbReference type="GO" id="GO:0046294">
    <property type="term" value="P:formaldehyde catabolic process"/>
    <property type="evidence" value="ECO:0007669"/>
    <property type="project" value="InterPro"/>
</dbReference>
<feature type="active site" description="Charge relay system" evidence="6">
    <location>
        <position position="269"/>
    </location>
</feature>
<accession>K6Y927</accession>
<evidence type="ECO:0000256" key="3">
    <source>
        <dbReference type="ARBA" id="ARBA00022801"/>
    </source>
</evidence>
<feature type="active site" description="Charge relay system" evidence="6">
    <location>
        <position position="158"/>
    </location>
</feature>
<evidence type="ECO:0000256" key="1">
    <source>
        <dbReference type="ARBA" id="ARBA00005622"/>
    </source>
</evidence>
<dbReference type="EC" id="3.1.2.12" evidence="5 7"/>
<comment type="catalytic activity">
    <reaction evidence="4 7">
        <text>S-formylglutathione + H2O = formate + glutathione + H(+)</text>
        <dbReference type="Rhea" id="RHEA:14961"/>
        <dbReference type="ChEBI" id="CHEBI:15377"/>
        <dbReference type="ChEBI" id="CHEBI:15378"/>
        <dbReference type="ChEBI" id="CHEBI:15740"/>
        <dbReference type="ChEBI" id="CHEBI:57688"/>
        <dbReference type="ChEBI" id="CHEBI:57925"/>
        <dbReference type="EC" id="3.1.2.12"/>
    </reaction>
</comment>
<comment type="similarity">
    <text evidence="1 7">Belongs to the esterase D family.</text>
</comment>
<dbReference type="NCBIfam" id="TIGR02821">
    <property type="entry name" value="fghA_ester_D"/>
    <property type="match status" value="1"/>
</dbReference>